<evidence type="ECO:0000313" key="7">
    <source>
        <dbReference type="Proteomes" id="UP001596253"/>
    </source>
</evidence>
<evidence type="ECO:0000313" key="6">
    <source>
        <dbReference type="EMBL" id="MFC6164412.1"/>
    </source>
</evidence>
<dbReference type="EC" id="3.1.-.-" evidence="6"/>
<keyword evidence="1" id="KW-0479">Metal-binding</keyword>
<dbReference type="PANTHER" id="PTHR42988:SF2">
    <property type="entry name" value="CYCLIC NUCLEOTIDE PHOSPHODIESTERASE CBUA0032-RELATED"/>
    <property type="match status" value="1"/>
</dbReference>
<evidence type="ECO:0000256" key="2">
    <source>
        <dbReference type="ARBA" id="ARBA00022801"/>
    </source>
</evidence>
<dbReference type="InterPro" id="IPR050884">
    <property type="entry name" value="CNP_phosphodiesterase-III"/>
</dbReference>
<dbReference type="Pfam" id="PF00149">
    <property type="entry name" value="Metallophos"/>
    <property type="match status" value="1"/>
</dbReference>
<keyword evidence="2 6" id="KW-0378">Hydrolase</keyword>
<dbReference type="Proteomes" id="UP001596253">
    <property type="component" value="Unassembled WGS sequence"/>
</dbReference>
<feature type="domain" description="Calcineurin-like phosphoesterase" evidence="5">
    <location>
        <begin position="5"/>
        <end position="201"/>
    </location>
</feature>
<organism evidence="6 7">
    <name type="scientific">Lactiplantibacillus dongliensis</name>
    <dbReference type="NCBI Taxonomy" id="2559919"/>
    <lineage>
        <taxon>Bacteria</taxon>
        <taxon>Bacillati</taxon>
        <taxon>Bacillota</taxon>
        <taxon>Bacilli</taxon>
        <taxon>Lactobacillales</taxon>
        <taxon>Lactobacillaceae</taxon>
        <taxon>Lactiplantibacillus</taxon>
    </lineage>
</organism>
<keyword evidence="3" id="KW-0408">Iron</keyword>
<dbReference type="PANTHER" id="PTHR42988">
    <property type="entry name" value="PHOSPHOHYDROLASE"/>
    <property type="match status" value="1"/>
</dbReference>
<comment type="caution">
    <text evidence="6">The sequence shown here is derived from an EMBL/GenBank/DDBJ whole genome shotgun (WGS) entry which is preliminary data.</text>
</comment>
<evidence type="ECO:0000256" key="1">
    <source>
        <dbReference type="ARBA" id="ARBA00022723"/>
    </source>
</evidence>
<protein>
    <submittedName>
        <fullName evidence="6">Metallophosphoesterase family protein</fullName>
        <ecNumber evidence="6">3.1.-.-</ecNumber>
    </submittedName>
</protein>
<name>A0ABW1R8A8_9LACO</name>
<dbReference type="Gene3D" id="3.60.21.10">
    <property type="match status" value="1"/>
</dbReference>
<dbReference type="InterPro" id="IPR004843">
    <property type="entry name" value="Calcineurin-like_PHP"/>
</dbReference>
<evidence type="ECO:0000256" key="3">
    <source>
        <dbReference type="ARBA" id="ARBA00023004"/>
    </source>
</evidence>
<evidence type="ECO:0000256" key="4">
    <source>
        <dbReference type="ARBA" id="ARBA00025742"/>
    </source>
</evidence>
<evidence type="ECO:0000259" key="5">
    <source>
        <dbReference type="Pfam" id="PF00149"/>
    </source>
</evidence>
<keyword evidence="7" id="KW-1185">Reference proteome</keyword>
<sequence>MQRLHIVQISDTHLTPHGDVPAHQQQTDPWSKLTAIIQDIRTLPYEPDLIVFTGDLMHGGSADDYQRLHGVVHMMKAEFNCHVRVLLGNHDNRQAFYDGYLPADPGPYYANRMRIGNNDFYFLDSKVSGYEAGWVSASQLQWLGKHLRQAPTKRAFIFLHHPLDGPTMSNMHYAILQNTSELLSVLRGHNIGGVFAGHVHFPTEYLIGDHVLNVVAGSAAYDIDCTDPQLHEVRESSSYQIITVDRGQVGVTVRQLLQLPAVIDTIQVPSIKFLTKRPPEIFA</sequence>
<accession>A0ABW1R8A8</accession>
<proteinExistence type="inferred from homology"/>
<dbReference type="InterPro" id="IPR029052">
    <property type="entry name" value="Metallo-depent_PP-like"/>
</dbReference>
<dbReference type="GO" id="GO:0016787">
    <property type="term" value="F:hydrolase activity"/>
    <property type="evidence" value="ECO:0007669"/>
    <property type="project" value="UniProtKB-KW"/>
</dbReference>
<dbReference type="SUPFAM" id="SSF56300">
    <property type="entry name" value="Metallo-dependent phosphatases"/>
    <property type="match status" value="1"/>
</dbReference>
<comment type="similarity">
    <text evidence="4">Belongs to the cyclic nucleotide phosphodiesterase class-III family.</text>
</comment>
<gene>
    <name evidence="6" type="ORF">ACFP3T_07005</name>
</gene>
<reference evidence="7" key="1">
    <citation type="journal article" date="2019" name="Int. J. Syst. Evol. Microbiol.">
        <title>The Global Catalogue of Microorganisms (GCM) 10K type strain sequencing project: providing services to taxonomists for standard genome sequencing and annotation.</title>
        <authorList>
            <consortium name="The Broad Institute Genomics Platform"/>
            <consortium name="The Broad Institute Genome Sequencing Center for Infectious Disease"/>
            <person name="Wu L."/>
            <person name="Ma J."/>
        </authorList>
    </citation>
    <scope>NUCLEOTIDE SEQUENCE [LARGE SCALE GENOMIC DNA]</scope>
    <source>
        <strain evidence="7">CCM 8932</strain>
    </source>
</reference>
<dbReference type="RefSeq" id="WP_137640741.1">
    <property type="nucleotide sequence ID" value="NZ_BJDK01000026.1"/>
</dbReference>
<dbReference type="EMBL" id="JBHSSD010000033">
    <property type="protein sequence ID" value="MFC6164412.1"/>
    <property type="molecule type" value="Genomic_DNA"/>
</dbReference>